<dbReference type="InterPro" id="IPR016181">
    <property type="entry name" value="Acyl_CoA_acyltransferase"/>
</dbReference>
<feature type="domain" description="N-acetyltransferase" evidence="3">
    <location>
        <begin position="5"/>
        <end position="155"/>
    </location>
</feature>
<evidence type="ECO:0000313" key="4">
    <source>
        <dbReference type="EMBL" id="MBB1519695.1"/>
    </source>
</evidence>
<dbReference type="Proteomes" id="UP000581189">
    <property type="component" value="Unassembled WGS sequence"/>
</dbReference>
<evidence type="ECO:0000259" key="3">
    <source>
        <dbReference type="PROSITE" id="PS51186"/>
    </source>
</evidence>
<dbReference type="CDD" id="cd04301">
    <property type="entry name" value="NAT_SF"/>
    <property type="match status" value="1"/>
</dbReference>
<dbReference type="InterPro" id="IPR000182">
    <property type="entry name" value="GNAT_dom"/>
</dbReference>
<dbReference type="PANTHER" id="PTHR10545">
    <property type="entry name" value="DIAMINE N-ACETYLTRANSFERASE"/>
    <property type="match status" value="1"/>
</dbReference>
<keyword evidence="1 4" id="KW-0808">Transferase</keyword>
<dbReference type="AlphaFoldDB" id="A0A7W4DBV4"/>
<dbReference type="Gene3D" id="3.40.630.30">
    <property type="match status" value="1"/>
</dbReference>
<name>A0A7W4DBV4_9GAMM</name>
<dbReference type="PANTHER" id="PTHR10545:SF29">
    <property type="entry name" value="GH14572P-RELATED"/>
    <property type="match status" value="1"/>
</dbReference>
<organism evidence="4 5">
    <name type="scientific">Aquipseudomonas guryensis</name>
    <dbReference type="NCBI Taxonomy" id="2759165"/>
    <lineage>
        <taxon>Bacteria</taxon>
        <taxon>Pseudomonadati</taxon>
        <taxon>Pseudomonadota</taxon>
        <taxon>Gammaproteobacteria</taxon>
        <taxon>Pseudomonadales</taxon>
        <taxon>Pseudomonadaceae</taxon>
        <taxon>Aquipseudomonas</taxon>
    </lineage>
</organism>
<sequence>MLNQARVRAAQVTDIPALLVLMRELAAFEDYLTDFAVDAQALCERAFGPSAQCQVFVAESAGVPCGYAVALLIPFTYDLRPTCLLKELYLQPEQRAQGLGRQLLAGVASWAIDQGAGRMKWDVLVGNSRAERFYQCLGGRPVSKWLAYEMAEPALAQLAGQLPG</sequence>
<evidence type="ECO:0000313" key="5">
    <source>
        <dbReference type="Proteomes" id="UP000581189"/>
    </source>
</evidence>
<evidence type="ECO:0000256" key="2">
    <source>
        <dbReference type="ARBA" id="ARBA00023315"/>
    </source>
</evidence>
<dbReference type="InterPro" id="IPR051016">
    <property type="entry name" value="Diverse_Substrate_AcTransf"/>
</dbReference>
<proteinExistence type="predicted"/>
<dbReference type="SUPFAM" id="SSF55729">
    <property type="entry name" value="Acyl-CoA N-acyltransferases (Nat)"/>
    <property type="match status" value="1"/>
</dbReference>
<keyword evidence="2" id="KW-0012">Acyltransferase</keyword>
<gene>
    <name evidence="4" type="ORF">H3H45_10640</name>
</gene>
<evidence type="ECO:0000256" key="1">
    <source>
        <dbReference type="ARBA" id="ARBA00022679"/>
    </source>
</evidence>
<comment type="caution">
    <text evidence="4">The sequence shown here is derived from an EMBL/GenBank/DDBJ whole genome shotgun (WGS) entry which is preliminary data.</text>
</comment>
<reference evidence="4 5" key="1">
    <citation type="submission" date="2020-08" db="EMBL/GenBank/DDBJ databases">
        <authorList>
            <person name="Kim C.M."/>
        </authorList>
    </citation>
    <scope>NUCLEOTIDE SEQUENCE [LARGE SCALE GENOMIC DNA]</scope>
    <source>
        <strain evidence="4 5">SR9</strain>
    </source>
</reference>
<keyword evidence="5" id="KW-1185">Reference proteome</keyword>
<protein>
    <submittedName>
        <fullName evidence="4">GNAT family N-acetyltransferase</fullName>
    </submittedName>
</protein>
<dbReference type="GO" id="GO:0008080">
    <property type="term" value="F:N-acetyltransferase activity"/>
    <property type="evidence" value="ECO:0007669"/>
    <property type="project" value="UniProtKB-ARBA"/>
</dbReference>
<dbReference type="EMBL" id="JACJFN010000002">
    <property type="protein sequence ID" value="MBB1519695.1"/>
    <property type="molecule type" value="Genomic_DNA"/>
</dbReference>
<accession>A0A7W4DBV4</accession>
<dbReference type="Pfam" id="PF00583">
    <property type="entry name" value="Acetyltransf_1"/>
    <property type="match status" value="1"/>
</dbReference>
<dbReference type="PROSITE" id="PS51186">
    <property type="entry name" value="GNAT"/>
    <property type="match status" value="1"/>
</dbReference>